<dbReference type="EMBL" id="JALKFT010000004">
    <property type="protein sequence ID" value="MCK9875311.1"/>
    <property type="molecule type" value="Genomic_DNA"/>
</dbReference>
<evidence type="ECO:0000313" key="3">
    <source>
        <dbReference type="Proteomes" id="UP001201873"/>
    </source>
</evidence>
<keyword evidence="3" id="KW-1185">Reference proteome</keyword>
<feature type="region of interest" description="Disordered" evidence="1">
    <location>
        <begin position="80"/>
        <end position="105"/>
    </location>
</feature>
<proteinExistence type="predicted"/>
<comment type="caution">
    <text evidence="2">The sequence shown here is derived from an EMBL/GenBank/DDBJ whole genome shotgun (WGS) entry which is preliminary data.</text>
</comment>
<protein>
    <submittedName>
        <fullName evidence="2">Uncharacterized protein</fullName>
    </submittedName>
</protein>
<gene>
    <name evidence="2" type="ORF">MXD59_05870</name>
</gene>
<dbReference type="RefSeq" id="WP_248823760.1">
    <property type="nucleotide sequence ID" value="NZ_JALKFT010000004.1"/>
</dbReference>
<feature type="region of interest" description="Disordered" evidence="1">
    <location>
        <begin position="1"/>
        <end position="44"/>
    </location>
</feature>
<evidence type="ECO:0000313" key="2">
    <source>
        <dbReference type="EMBL" id="MCK9875311.1"/>
    </source>
</evidence>
<evidence type="ECO:0000256" key="1">
    <source>
        <dbReference type="SAM" id="MobiDB-lite"/>
    </source>
</evidence>
<reference evidence="2 3" key="1">
    <citation type="submission" date="2022-04" db="EMBL/GenBank/DDBJ databases">
        <title>Genome diversity in the genus Frankia.</title>
        <authorList>
            <person name="Carlos-Shanley C."/>
            <person name="Hahn D."/>
        </authorList>
    </citation>
    <scope>NUCLEOTIDE SEQUENCE [LARGE SCALE GENOMIC DNA]</scope>
    <source>
        <strain evidence="2 3">Ag45/Mut15</strain>
    </source>
</reference>
<organism evidence="2 3">
    <name type="scientific">Frankia umida</name>
    <dbReference type="NCBI Taxonomy" id="573489"/>
    <lineage>
        <taxon>Bacteria</taxon>
        <taxon>Bacillati</taxon>
        <taxon>Actinomycetota</taxon>
        <taxon>Actinomycetes</taxon>
        <taxon>Frankiales</taxon>
        <taxon>Frankiaceae</taxon>
        <taxon>Frankia</taxon>
    </lineage>
</organism>
<name>A0ABT0JUU6_9ACTN</name>
<dbReference type="Proteomes" id="UP001201873">
    <property type="component" value="Unassembled WGS sequence"/>
</dbReference>
<accession>A0ABT0JUU6</accession>
<feature type="compositionally biased region" description="Low complexity" evidence="1">
    <location>
        <begin position="18"/>
        <end position="37"/>
    </location>
</feature>
<sequence length="105" mass="11200">METHQILIPPLSGWAPSGSRVPGRPAAAPAGSPADGEAVGGQPEEPLERLRRCLDRMDALVCLLEADLRRQRDLLASLTAPPRRCGPQVGRGEWSGPPGGRGEFR</sequence>